<reference evidence="1" key="1">
    <citation type="journal article" date="2021" name="J Fungi (Basel)">
        <title>Virulence traits and population genomics of the black yeast Aureobasidium melanogenum.</title>
        <authorList>
            <person name="Cernosa A."/>
            <person name="Sun X."/>
            <person name="Gostincar C."/>
            <person name="Fang C."/>
            <person name="Gunde-Cimerman N."/>
            <person name="Song Z."/>
        </authorList>
    </citation>
    <scope>NUCLEOTIDE SEQUENCE</scope>
    <source>
        <strain evidence="1">EXF-9298</strain>
    </source>
</reference>
<protein>
    <submittedName>
        <fullName evidence="1">Uncharacterized protein</fullName>
    </submittedName>
</protein>
<name>A0A9P8FWK4_AURME</name>
<evidence type="ECO:0000313" key="2">
    <source>
        <dbReference type="Proteomes" id="UP000729357"/>
    </source>
</evidence>
<dbReference type="AlphaFoldDB" id="A0A9P8FWK4"/>
<evidence type="ECO:0000313" key="1">
    <source>
        <dbReference type="EMBL" id="KAG9985803.1"/>
    </source>
</evidence>
<comment type="caution">
    <text evidence="1">The sequence shown here is derived from an EMBL/GenBank/DDBJ whole genome shotgun (WGS) entry which is preliminary data.</text>
</comment>
<organism evidence="1 2">
    <name type="scientific">Aureobasidium melanogenum</name>
    <name type="common">Aureobasidium pullulans var. melanogenum</name>
    <dbReference type="NCBI Taxonomy" id="46634"/>
    <lineage>
        <taxon>Eukaryota</taxon>
        <taxon>Fungi</taxon>
        <taxon>Dikarya</taxon>
        <taxon>Ascomycota</taxon>
        <taxon>Pezizomycotina</taxon>
        <taxon>Dothideomycetes</taxon>
        <taxon>Dothideomycetidae</taxon>
        <taxon>Dothideales</taxon>
        <taxon>Saccotheciaceae</taxon>
        <taxon>Aureobasidium</taxon>
    </lineage>
</organism>
<dbReference type="Proteomes" id="UP000729357">
    <property type="component" value="Unassembled WGS sequence"/>
</dbReference>
<proteinExistence type="predicted"/>
<feature type="non-terminal residue" evidence="1">
    <location>
        <position position="189"/>
    </location>
</feature>
<accession>A0A9P8FWK4</accession>
<keyword evidence="2" id="KW-1185">Reference proteome</keyword>
<dbReference type="EMBL" id="JAHFXS010000360">
    <property type="protein sequence ID" value="KAG9985803.1"/>
    <property type="molecule type" value="Genomic_DNA"/>
</dbReference>
<reference evidence="1" key="2">
    <citation type="submission" date="2021-08" db="EMBL/GenBank/DDBJ databases">
        <authorList>
            <person name="Gostincar C."/>
            <person name="Sun X."/>
            <person name="Song Z."/>
            <person name="Gunde-Cimerman N."/>
        </authorList>
    </citation>
    <scope>NUCLEOTIDE SEQUENCE</scope>
    <source>
        <strain evidence="1">EXF-9298</strain>
    </source>
</reference>
<gene>
    <name evidence="1" type="ORF">KCU98_g4468</name>
</gene>
<sequence>MAEHTPSKHEPHTYLDAMHDLDHAALTVPGNIIPQVKYLKAKNISNHDELIRRRLNVNKTLFECSHYNLQVTQYRLVFCGGSPLISTRPDGSINHFNSAKISFALKLLEFDRKRAHSLSVFYAAQKEYFKLAEEMKETEVEIQQLLSSLNKDGEEEHDEMQKSRTRFTSLVETRVQMMEGWLEWLKELS</sequence>